<name>A0AC60PNT8_IXOPE</name>
<gene>
    <name evidence="1" type="ORF">HPB47_001564</name>
</gene>
<keyword evidence="2" id="KW-1185">Reference proteome</keyword>
<dbReference type="EMBL" id="JABSTQ010010201">
    <property type="protein sequence ID" value="KAG0422625.1"/>
    <property type="molecule type" value="Genomic_DNA"/>
</dbReference>
<protein>
    <submittedName>
        <fullName evidence="1">Uncharacterized protein</fullName>
    </submittedName>
</protein>
<organism evidence="1 2">
    <name type="scientific">Ixodes persulcatus</name>
    <name type="common">Taiga tick</name>
    <dbReference type="NCBI Taxonomy" id="34615"/>
    <lineage>
        <taxon>Eukaryota</taxon>
        <taxon>Metazoa</taxon>
        <taxon>Ecdysozoa</taxon>
        <taxon>Arthropoda</taxon>
        <taxon>Chelicerata</taxon>
        <taxon>Arachnida</taxon>
        <taxon>Acari</taxon>
        <taxon>Parasitiformes</taxon>
        <taxon>Ixodida</taxon>
        <taxon>Ixodoidea</taxon>
        <taxon>Ixodidae</taxon>
        <taxon>Ixodinae</taxon>
        <taxon>Ixodes</taxon>
    </lineage>
</organism>
<reference evidence="1 2" key="1">
    <citation type="journal article" date="2020" name="Cell">
        <title>Large-Scale Comparative Analyses of Tick Genomes Elucidate Their Genetic Diversity and Vector Capacities.</title>
        <authorList>
            <consortium name="Tick Genome and Microbiome Consortium (TIGMIC)"/>
            <person name="Jia N."/>
            <person name="Wang J."/>
            <person name="Shi W."/>
            <person name="Du L."/>
            <person name="Sun Y."/>
            <person name="Zhan W."/>
            <person name="Jiang J.F."/>
            <person name="Wang Q."/>
            <person name="Zhang B."/>
            <person name="Ji P."/>
            <person name="Bell-Sakyi L."/>
            <person name="Cui X.M."/>
            <person name="Yuan T.T."/>
            <person name="Jiang B.G."/>
            <person name="Yang W.F."/>
            <person name="Lam T.T."/>
            <person name="Chang Q.C."/>
            <person name="Ding S.J."/>
            <person name="Wang X.J."/>
            <person name="Zhu J.G."/>
            <person name="Ruan X.D."/>
            <person name="Zhao L."/>
            <person name="Wei J.T."/>
            <person name="Ye R.Z."/>
            <person name="Que T.C."/>
            <person name="Du C.H."/>
            <person name="Zhou Y.H."/>
            <person name="Cheng J.X."/>
            <person name="Dai P.F."/>
            <person name="Guo W.B."/>
            <person name="Han X.H."/>
            <person name="Huang E.J."/>
            <person name="Li L.F."/>
            <person name="Wei W."/>
            <person name="Gao Y.C."/>
            <person name="Liu J.Z."/>
            <person name="Shao H.Z."/>
            <person name="Wang X."/>
            <person name="Wang C.C."/>
            <person name="Yang T.C."/>
            <person name="Huo Q.B."/>
            <person name="Li W."/>
            <person name="Chen H.Y."/>
            <person name="Chen S.E."/>
            <person name="Zhou L.G."/>
            <person name="Ni X.B."/>
            <person name="Tian J.H."/>
            <person name="Sheng Y."/>
            <person name="Liu T."/>
            <person name="Pan Y.S."/>
            <person name="Xia L.Y."/>
            <person name="Li J."/>
            <person name="Zhao F."/>
            <person name="Cao W.C."/>
        </authorList>
    </citation>
    <scope>NUCLEOTIDE SEQUENCE [LARGE SCALE GENOMIC DNA]</scope>
    <source>
        <strain evidence="1">Iper-2018</strain>
    </source>
</reference>
<evidence type="ECO:0000313" key="2">
    <source>
        <dbReference type="Proteomes" id="UP000805193"/>
    </source>
</evidence>
<sequence length="518" mass="58375">MSLYRWFKPVNVGILLPEPQSYVKPSDQEACAAANNLFVQCLQQDANPSKRRKTYGTYDGTTRAKIARLALEQGNTAAAIKMTRILGHTVSESTVRSIRDSYLRKIKLSKSPLEVLPHATRGRKLKLGNLDQDVQDYIRKLRERGGIVNRTIIIAAAWGIVKVKQPSKLPENGGSLTLGRKWAESMMKRMNLVRRKATRTARKVPTDFENIKSEFLAKVENVVRENKIAEDMIINWDQTGYKLVPVSDWTLEEGGSRQISVVGREDKREITVLFALALGGAVLPPQVIYIRKTTRCHAAIDFPDSWDIWHSPNHWSTTDTMLRCIDTIFIPYLNQQRKTLGLLPDAKALCIFDVFAAHRTDSTFSRFGLSLSSRRSFPYNQGTCLVIIDGSFCGLLRSFFMPLRVRSSLLFGHLPRVGNRGKVYRCNICEDNLLRPRRLRPTGGLGRPRRPADTVKKRGAVPSTDWPGSERSRYGPRLHDHAPALATEAAWARAKSRVLDKPRSYVVSSATVPPTGER</sequence>
<comment type="caution">
    <text evidence="1">The sequence shown here is derived from an EMBL/GenBank/DDBJ whole genome shotgun (WGS) entry which is preliminary data.</text>
</comment>
<accession>A0AC60PNT8</accession>
<dbReference type="Proteomes" id="UP000805193">
    <property type="component" value="Unassembled WGS sequence"/>
</dbReference>
<evidence type="ECO:0000313" key="1">
    <source>
        <dbReference type="EMBL" id="KAG0422625.1"/>
    </source>
</evidence>
<proteinExistence type="predicted"/>